<dbReference type="InterPro" id="IPR003797">
    <property type="entry name" value="DegV"/>
</dbReference>
<evidence type="ECO:0000256" key="1">
    <source>
        <dbReference type="ARBA" id="ARBA00023121"/>
    </source>
</evidence>
<reference evidence="2" key="2">
    <citation type="journal article" date="2021" name="PeerJ">
        <title>Extensive microbial diversity within the chicken gut microbiome revealed by metagenomics and culture.</title>
        <authorList>
            <person name="Gilroy R."/>
            <person name="Ravi A."/>
            <person name="Getino M."/>
            <person name="Pursley I."/>
            <person name="Horton D.L."/>
            <person name="Alikhan N.F."/>
            <person name="Baker D."/>
            <person name="Gharbi K."/>
            <person name="Hall N."/>
            <person name="Watson M."/>
            <person name="Adriaenssens E.M."/>
            <person name="Foster-Nyarko E."/>
            <person name="Jarju S."/>
            <person name="Secka A."/>
            <person name="Antonio M."/>
            <person name="Oren A."/>
            <person name="Chaudhuri R.R."/>
            <person name="La Ragione R."/>
            <person name="Hildebrand F."/>
            <person name="Pallen M.J."/>
        </authorList>
    </citation>
    <scope>NUCLEOTIDE SEQUENCE</scope>
    <source>
        <strain evidence="2">ChiW17-6978</strain>
    </source>
</reference>
<sequence length="294" mass="33283">MDQYTIITDGSCDLSLKDVEELGVRVVPFYIAFEEENYLKENEEIDVRDFYQKLVDHPNVFPKTSMPTAEDYYRAYEKAYCDNKAILCLTITKKFSGSMNSALTAKDLFLEKYPDATIEVVDTMVNTVLQGLVVREAVRMQKAGLDLHQATSELNRIKTSGRIYFTVSTLSYLEHGGRIGKLSALIGNVLKINPLIILKDGEIQSGGIALSRKRALLKTIDELKKTVKEQGIDLKDYQIAVGYGYDREEALEYKKKIEEVFHIQIPYLEQIGATIAVHTGPYPLGLGFVKKYDR</sequence>
<dbReference type="PANTHER" id="PTHR33434">
    <property type="entry name" value="DEGV DOMAIN-CONTAINING PROTEIN DR_1986-RELATED"/>
    <property type="match status" value="1"/>
</dbReference>
<comment type="caution">
    <text evidence="2">The sequence shown here is derived from an EMBL/GenBank/DDBJ whole genome shotgun (WGS) entry which is preliminary data.</text>
</comment>
<keyword evidence="1" id="KW-0446">Lipid-binding</keyword>
<dbReference type="PROSITE" id="PS51482">
    <property type="entry name" value="DEGV"/>
    <property type="match status" value="1"/>
</dbReference>
<dbReference type="PANTHER" id="PTHR33434:SF2">
    <property type="entry name" value="FATTY ACID-BINDING PROTEIN TM_1468"/>
    <property type="match status" value="1"/>
</dbReference>
<organism evidence="2 3">
    <name type="scientific">Candidatus Pelethenecus faecipullorum</name>
    <dbReference type="NCBI Taxonomy" id="2840900"/>
    <lineage>
        <taxon>Bacteria</taxon>
        <taxon>Bacillati</taxon>
        <taxon>Mycoplasmatota</taxon>
        <taxon>Mollicutes</taxon>
        <taxon>Candidatus Pelethenecus</taxon>
    </lineage>
</organism>
<dbReference type="Gene3D" id="3.30.1180.10">
    <property type="match status" value="1"/>
</dbReference>
<dbReference type="EMBL" id="DVLF01000152">
    <property type="protein sequence ID" value="HIT50338.1"/>
    <property type="molecule type" value="Genomic_DNA"/>
</dbReference>
<dbReference type="Proteomes" id="UP000886758">
    <property type="component" value="Unassembled WGS sequence"/>
</dbReference>
<evidence type="ECO:0000313" key="3">
    <source>
        <dbReference type="Proteomes" id="UP000886758"/>
    </source>
</evidence>
<accession>A0A9D1GRV7</accession>
<name>A0A9D1GRV7_9MOLU</name>
<dbReference type="Gene3D" id="3.40.50.10170">
    <property type="match status" value="1"/>
</dbReference>
<reference evidence="2" key="1">
    <citation type="submission" date="2020-10" db="EMBL/GenBank/DDBJ databases">
        <authorList>
            <person name="Gilroy R."/>
        </authorList>
    </citation>
    <scope>NUCLEOTIDE SEQUENCE</scope>
    <source>
        <strain evidence="2">ChiW17-6978</strain>
    </source>
</reference>
<gene>
    <name evidence="2" type="ORF">IAD46_04865</name>
</gene>
<dbReference type="NCBIfam" id="TIGR00762">
    <property type="entry name" value="DegV"/>
    <property type="match status" value="1"/>
</dbReference>
<dbReference type="SUPFAM" id="SSF82549">
    <property type="entry name" value="DAK1/DegV-like"/>
    <property type="match status" value="1"/>
</dbReference>
<evidence type="ECO:0000313" key="2">
    <source>
        <dbReference type="EMBL" id="HIT50338.1"/>
    </source>
</evidence>
<dbReference type="Pfam" id="PF02645">
    <property type="entry name" value="DegV"/>
    <property type="match status" value="1"/>
</dbReference>
<proteinExistence type="predicted"/>
<dbReference type="GO" id="GO:0008289">
    <property type="term" value="F:lipid binding"/>
    <property type="evidence" value="ECO:0007669"/>
    <property type="project" value="UniProtKB-KW"/>
</dbReference>
<protein>
    <submittedName>
        <fullName evidence="2">DegV family protein</fullName>
    </submittedName>
</protein>
<dbReference type="InterPro" id="IPR050270">
    <property type="entry name" value="DegV_domain_contain"/>
</dbReference>
<dbReference type="InterPro" id="IPR043168">
    <property type="entry name" value="DegV_C"/>
</dbReference>
<dbReference type="AlphaFoldDB" id="A0A9D1GRV7"/>